<comment type="caution">
    <text evidence="2">The sequence shown here is derived from an EMBL/GenBank/DDBJ whole genome shotgun (WGS) entry which is preliminary data.</text>
</comment>
<feature type="region of interest" description="Disordered" evidence="1">
    <location>
        <begin position="103"/>
        <end position="122"/>
    </location>
</feature>
<reference evidence="2" key="1">
    <citation type="journal article" date="2022" name="bioRxiv">
        <title>Sequencing and chromosome-scale assembly of the giantPleurodeles waltlgenome.</title>
        <authorList>
            <person name="Brown T."/>
            <person name="Elewa A."/>
            <person name="Iarovenko S."/>
            <person name="Subramanian E."/>
            <person name="Araus A.J."/>
            <person name="Petzold A."/>
            <person name="Susuki M."/>
            <person name="Suzuki K.-i.T."/>
            <person name="Hayashi T."/>
            <person name="Toyoda A."/>
            <person name="Oliveira C."/>
            <person name="Osipova E."/>
            <person name="Leigh N.D."/>
            <person name="Simon A."/>
            <person name="Yun M.H."/>
        </authorList>
    </citation>
    <scope>NUCLEOTIDE SEQUENCE</scope>
    <source>
        <strain evidence="2">20211129_DDA</strain>
        <tissue evidence="2">Liver</tissue>
    </source>
</reference>
<keyword evidence="3" id="KW-1185">Reference proteome</keyword>
<evidence type="ECO:0000256" key="1">
    <source>
        <dbReference type="SAM" id="MobiDB-lite"/>
    </source>
</evidence>
<sequence>MSEEERDCGVAAVRAAAVRQHSAPGSGLQAQQHSDTGLGLLNELPNEFGIAARTVSTSTAGSMGVPMSAGRVRTKQQQRARQQTRQRAPQRCSRIYRPDCGECSRYQEPGEKPGENQECQEN</sequence>
<gene>
    <name evidence="2" type="ORF">NDU88_011506</name>
</gene>
<dbReference type="EMBL" id="JANPWB010000010">
    <property type="protein sequence ID" value="KAJ1145215.1"/>
    <property type="molecule type" value="Genomic_DNA"/>
</dbReference>
<organism evidence="2 3">
    <name type="scientific">Pleurodeles waltl</name>
    <name type="common">Iberian ribbed newt</name>
    <dbReference type="NCBI Taxonomy" id="8319"/>
    <lineage>
        <taxon>Eukaryota</taxon>
        <taxon>Metazoa</taxon>
        <taxon>Chordata</taxon>
        <taxon>Craniata</taxon>
        <taxon>Vertebrata</taxon>
        <taxon>Euteleostomi</taxon>
        <taxon>Amphibia</taxon>
        <taxon>Batrachia</taxon>
        <taxon>Caudata</taxon>
        <taxon>Salamandroidea</taxon>
        <taxon>Salamandridae</taxon>
        <taxon>Pleurodelinae</taxon>
        <taxon>Pleurodeles</taxon>
    </lineage>
</organism>
<feature type="region of interest" description="Disordered" evidence="1">
    <location>
        <begin position="18"/>
        <end position="41"/>
    </location>
</feature>
<evidence type="ECO:0000313" key="3">
    <source>
        <dbReference type="Proteomes" id="UP001066276"/>
    </source>
</evidence>
<dbReference type="Proteomes" id="UP001066276">
    <property type="component" value="Chromosome 6"/>
</dbReference>
<accession>A0AAV7QYY5</accession>
<name>A0AAV7QYY5_PLEWA</name>
<dbReference type="AlphaFoldDB" id="A0AAV7QYY5"/>
<feature type="region of interest" description="Disordered" evidence="1">
    <location>
        <begin position="57"/>
        <end position="91"/>
    </location>
</feature>
<proteinExistence type="predicted"/>
<protein>
    <submittedName>
        <fullName evidence="2">Uncharacterized protein</fullName>
    </submittedName>
</protein>
<feature type="compositionally biased region" description="Basic residues" evidence="1">
    <location>
        <begin position="72"/>
        <end position="84"/>
    </location>
</feature>
<evidence type="ECO:0000313" key="2">
    <source>
        <dbReference type="EMBL" id="KAJ1145215.1"/>
    </source>
</evidence>